<comment type="caution">
    <text evidence="1">The sequence shown here is derived from an EMBL/GenBank/DDBJ whole genome shotgun (WGS) entry which is preliminary data.</text>
</comment>
<dbReference type="InterPro" id="IPR020039">
    <property type="entry name" value="PseF"/>
</dbReference>
<keyword evidence="2" id="KW-1185">Reference proteome</keyword>
<dbReference type="PANTHER" id="PTHR21485">
    <property type="entry name" value="HAD SUPERFAMILY MEMBERS CMAS AND KDSC"/>
    <property type="match status" value="1"/>
</dbReference>
<dbReference type="OrthoDB" id="9805604at2"/>
<dbReference type="GO" id="GO:0008781">
    <property type="term" value="F:N-acylneuraminate cytidylyltransferase activity"/>
    <property type="evidence" value="ECO:0007669"/>
    <property type="project" value="TreeGrafter"/>
</dbReference>
<evidence type="ECO:0000313" key="2">
    <source>
        <dbReference type="Proteomes" id="UP000252405"/>
    </source>
</evidence>
<dbReference type="RefSeq" id="WP_114478856.1">
    <property type="nucleotide sequence ID" value="NZ_QPII01000006.1"/>
</dbReference>
<dbReference type="PANTHER" id="PTHR21485:SF6">
    <property type="entry name" value="N-ACYLNEURAMINATE CYTIDYLYLTRANSFERASE-RELATED"/>
    <property type="match status" value="1"/>
</dbReference>
<dbReference type="Gene3D" id="3.90.550.10">
    <property type="entry name" value="Spore Coat Polysaccharide Biosynthesis Protein SpsA, Chain A"/>
    <property type="match status" value="1"/>
</dbReference>
<keyword evidence="1" id="KW-0548">Nucleotidyltransferase</keyword>
<protein>
    <submittedName>
        <fullName evidence="1">Pseudaminic acid cytidylyltransferase</fullName>
        <ecNumber evidence="1">2.7.7.81</ecNumber>
    </submittedName>
</protein>
<name>A0A368TYE5_9GAMM</name>
<accession>A0A368TYE5</accession>
<sequence>MKVAIIPARGGSKRIPRKNIKPFCGKPMIAWSIEAAQRADCFDKIIVSTDYEDIAEVAKSYGASVPFLRPASLSGDHTGTIPVIRHGIEWLTKAGEKVEKVCCLYATAPFVSAEDIIRGLVALDDETIDYAFSVTSYAFPIQRAIRITDYDRIQMFNAEHFNTRSQDLEEAYHDAGQFYWGRKKAWLDEKMIFGERSKPIILPRYRVQDVDTLEDWERAEWMLKAMQAQFGESS</sequence>
<evidence type="ECO:0000313" key="1">
    <source>
        <dbReference type="EMBL" id="RCV89376.1"/>
    </source>
</evidence>
<dbReference type="InterPro" id="IPR050793">
    <property type="entry name" value="CMP-NeuNAc_synthase"/>
</dbReference>
<dbReference type="CDD" id="cd02513">
    <property type="entry name" value="CMP-NeuAc_Synthase"/>
    <property type="match status" value="1"/>
</dbReference>
<keyword evidence="1" id="KW-0808">Transferase</keyword>
<dbReference type="SUPFAM" id="SSF53448">
    <property type="entry name" value="Nucleotide-diphospho-sugar transferases"/>
    <property type="match status" value="1"/>
</dbReference>
<dbReference type="AlphaFoldDB" id="A0A368TYE5"/>
<dbReference type="EC" id="2.7.7.81" evidence="1"/>
<dbReference type="Proteomes" id="UP000252405">
    <property type="component" value="Unassembled WGS sequence"/>
</dbReference>
<dbReference type="Pfam" id="PF02348">
    <property type="entry name" value="CTP_transf_3"/>
    <property type="match status" value="1"/>
</dbReference>
<dbReference type="EMBL" id="QPII01000006">
    <property type="protein sequence ID" value="RCV89376.1"/>
    <property type="molecule type" value="Genomic_DNA"/>
</dbReference>
<dbReference type="InterPro" id="IPR029044">
    <property type="entry name" value="Nucleotide-diphossugar_trans"/>
</dbReference>
<reference evidence="1 2" key="1">
    <citation type="submission" date="2018-07" db="EMBL/GenBank/DDBJ databases">
        <title>Halomonas montanilacus sp. nov., isolated from Lake Pengyan on Tibetan Plateau.</title>
        <authorList>
            <person name="Lu H."/>
            <person name="Xing P."/>
            <person name="Wu Q."/>
        </authorList>
    </citation>
    <scope>NUCLEOTIDE SEQUENCE [LARGE SCALE GENOMIC DNA]</scope>
    <source>
        <strain evidence="1 2">PYC7W</strain>
    </source>
</reference>
<proteinExistence type="predicted"/>
<dbReference type="NCBIfam" id="TIGR03584">
    <property type="entry name" value="PseF"/>
    <property type="match status" value="1"/>
</dbReference>
<organism evidence="1 2">
    <name type="scientific">Billgrantia montanilacus</name>
    <dbReference type="NCBI Taxonomy" id="2282305"/>
    <lineage>
        <taxon>Bacteria</taxon>
        <taxon>Pseudomonadati</taxon>
        <taxon>Pseudomonadota</taxon>
        <taxon>Gammaproteobacteria</taxon>
        <taxon>Oceanospirillales</taxon>
        <taxon>Halomonadaceae</taxon>
        <taxon>Billgrantia</taxon>
    </lineage>
</organism>
<gene>
    <name evidence="1" type="primary">pseF</name>
    <name evidence="1" type="ORF">DU505_10030</name>
</gene>
<dbReference type="InterPro" id="IPR003329">
    <property type="entry name" value="Cytidylyl_trans"/>
</dbReference>